<keyword evidence="8" id="KW-1185">Reference proteome</keyword>
<dbReference type="GO" id="GO:0070545">
    <property type="term" value="C:PeBoW complex"/>
    <property type="evidence" value="ECO:0007669"/>
    <property type="project" value="TreeGrafter"/>
</dbReference>
<evidence type="ECO:0000256" key="4">
    <source>
        <dbReference type="HAMAP-Rule" id="MF_03028"/>
    </source>
</evidence>
<dbReference type="FunFam" id="3.40.50.10190:FF:000002">
    <property type="entry name" value="Pescadillo homolog"/>
    <property type="match status" value="1"/>
</dbReference>
<feature type="region of interest" description="Disordered" evidence="5">
    <location>
        <begin position="270"/>
        <end position="306"/>
    </location>
</feature>
<proteinExistence type="inferred from homology"/>
<dbReference type="EMBL" id="CM035418">
    <property type="protein sequence ID" value="KAH7421734.1"/>
    <property type="molecule type" value="Genomic_DNA"/>
</dbReference>
<accession>A0A8T2TK26</accession>
<dbReference type="GO" id="GO:0000463">
    <property type="term" value="P:maturation of LSU-rRNA from tricistronic rRNA transcript (SSU-rRNA, 5.8S rRNA, LSU-rRNA)"/>
    <property type="evidence" value="ECO:0007669"/>
    <property type="project" value="UniProtKB-UniRule"/>
</dbReference>
<dbReference type="GO" id="GO:0030687">
    <property type="term" value="C:preribosome, large subunit precursor"/>
    <property type="evidence" value="ECO:0007669"/>
    <property type="project" value="UniProtKB-UniRule"/>
</dbReference>
<dbReference type="OMA" id="QKVTWIV"/>
<dbReference type="InterPro" id="IPR010613">
    <property type="entry name" value="PES"/>
</dbReference>
<dbReference type="InterPro" id="IPR036420">
    <property type="entry name" value="BRCT_dom_sf"/>
</dbReference>
<evidence type="ECO:0000256" key="3">
    <source>
        <dbReference type="ARBA" id="ARBA00023242"/>
    </source>
</evidence>
<dbReference type="GO" id="GO:0000466">
    <property type="term" value="P:maturation of 5.8S rRNA from tricistronic rRNA transcript (SSU-rRNA, 5.8S rRNA, LSU-rRNA)"/>
    <property type="evidence" value="ECO:0007669"/>
    <property type="project" value="UniProtKB-UniRule"/>
</dbReference>
<name>A0A8T2TK26_CERRI</name>
<dbReference type="GO" id="GO:0003723">
    <property type="term" value="F:RNA binding"/>
    <property type="evidence" value="ECO:0007669"/>
    <property type="project" value="TreeGrafter"/>
</dbReference>
<comment type="function">
    <text evidence="4">Required for maturation of ribosomal RNAs and formation of the large ribosomal subunit.</text>
</comment>
<organism evidence="7 8">
    <name type="scientific">Ceratopteris richardii</name>
    <name type="common">Triangle waterfern</name>
    <dbReference type="NCBI Taxonomy" id="49495"/>
    <lineage>
        <taxon>Eukaryota</taxon>
        <taxon>Viridiplantae</taxon>
        <taxon>Streptophyta</taxon>
        <taxon>Embryophyta</taxon>
        <taxon>Tracheophyta</taxon>
        <taxon>Polypodiopsida</taxon>
        <taxon>Polypodiidae</taxon>
        <taxon>Polypodiales</taxon>
        <taxon>Pteridineae</taxon>
        <taxon>Pteridaceae</taxon>
        <taxon>Parkerioideae</taxon>
        <taxon>Ceratopteris</taxon>
    </lineage>
</organism>
<dbReference type="SUPFAM" id="SSF52113">
    <property type="entry name" value="BRCT domain"/>
    <property type="match status" value="1"/>
</dbReference>
<feature type="coiled-coil region" evidence="4">
    <location>
        <begin position="1"/>
        <end position="28"/>
    </location>
</feature>
<dbReference type="Pfam" id="PF16589">
    <property type="entry name" value="BRCT_2"/>
    <property type="match status" value="1"/>
</dbReference>
<evidence type="ECO:0000259" key="6">
    <source>
        <dbReference type="PROSITE" id="PS50172"/>
    </source>
</evidence>
<feature type="compositionally biased region" description="Polar residues" evidence="5">
    <location>
        <begin position="282"/>
        <end position="302"/>
    </location>
</feature>
<keyword evidence="2 4" id="KW-0698">rRNA processing</keyword>
<evidence type="ECO:0000256" key="5">
    <source>
        <dbReference type="SAM" id="MobiDB-lite"/>
    </source>
</evidence>
<dbReference type="PANTHER" id="PTHR12221:SF6">
    <property type="entry name" value="PESCADILLO HOMOLOG"/>
    <property type="match status" value="1"/>
</dbReference>
<dbReference type="GO" id="GO:0005654">
    <property type="term" value="C:nucleoplasm"/>
    <property type="evidence" value="ECO:0007669"/>
    <property type="project" value="UniProtKB-SubCell"/>
</dbReference>
<comment type="similarity">
    <text evidence="4">Belongs to the pescadillo family.</text>
</comment>
<keyword evidence="4" id="KW-0175">Coiled coil</keyword>
<dbReference type="Pfam" id="PF06732">
    <property type="entry name" value="Pescadillo_N"/>
    <property type="match status" value="1"/>
</dbReference>
<dbReference type="SMART" id="SM00292">
    <property type="entry name" value="BRCT"/>
    <property type="match status" value="1"/>
</dbReference>
<dbReference type="OrthoDB" id="10264910at2759"/>
<dbReference type="Proteomes" id="UP000825935">
    <property type="component" value="Chromosome 13"/>
</dbReference>
<dbReference type="GO" id="GO:0043021">
    <property type="term" value="F:ribonucleoprotein complex binding"/>
    <property type="evidence" value="ECO:0007669"/>
    <property type="project" value="UniProtKB-UniRule"/>
</dbReference>
<dbReference type="PROSITE" id="PS50172">
    <property type="entry name" value="BRCT"/>
    <property type="match status" value="1"/>
</dbReference>
<evidence type="ECO:0000313" key="8">
    <source>
        <dbReference type="Proteomes" id="UP000825935"/>
    </source>
</evidence>
<dbReference type="PANTHER" id="PTHR12221">
    <property type="entry name" value="PESCADILLO - RELATED"/>
    <property type="match status" value="1"/>
</dbReference>
<keyword evidence="1 4" id="KW-0690">Ribosome biogenesis</keyword>
<feature type="region of interest" description="Disordered" evidence="5">
    <location>
        <begin position="324"/>
        <end position="350"/>
    </location>
</feature>
<protein>
    <recommendedName>
        <fullName evidence="4">Pescadillo homolog</fullName>
    </recommendedName>
</protein>
<dbReference type="InterPro" id="IPR001357">
    <property type="entry name" value="BRCT_dom"/>
</dbReference>
<feature type="domain" description="BRCT" evidence="6">
    <location>
        <begin position="352"/>
        <end position="442"/>
    </location>
</feature>
<reference evidence="7" key="1">
    <citation type="submission" date="2021-08" db="EMBL/GenBank/DDBJ databases">
        <title>WGS assembly of Ceratopteris richardii.</title>
        <authorList>
            <person name="Marchant D.B."/>
            <person name="Chen G."/>
            <person name="Jenkins J."/>
            <person name="Shu S."/>
            <person name="Leebens-Mack J."/>
            <person name="Grimwood J."/>
            <person name="Schmutz J."/>
            <person name="Soltis P."/>
            <person name="Soltis D."/>
            <person name="Chen Z.-H."/>
        </authorList>
    </citation>
    <scope>NUCLEOTIDE SEQUENCE</scope>
    <source>
        <strain evidence="7">Whitten #5841</strain>
        <tissue evidence="7">Leaf</tissue>
    </source>
</reference>
<comment type="subcellular location">
    <subcellularLocation>
        <location evidence="4">Nucleus</location>
        <location evidence="4">Nucleolus</location>
    </subcellularLocation>
    <subcellularLocation>
        <location evidence="4">Nucleus</location>
        <location evidence="4">Nucleoplasm</location>
    </subcellularLocation>
</comment>
<evidence type="ECO:0000256" key="2">
    <source>
        <dbReference type="ARBA" id="ARBA00022552"/>
    </source>
</evidence>
<feature type="compositionally biased region" description="Acidic residues" evidence="5">
    <location>
        <begin position="334"/>
        <end position="349"/>
    </location>
</feature>
<keyword evidence="3 4" id="KW-0539">Nucleus</keyword>
<evidence type="ECO:0000256" key="1">
    <source>
        <dbReference type="ARBA" id="ARBA00022517"/>
    </source>
</evidence>
<dbReference type="HAMAP" id="MF_03028">
    <property type="entry name" value="Pescadillo"/>
    <property type="match status" value="1"/>
</dbReference>
<dbReference type="Gene3D" id="3.40.50.10190">
    <property type="entry name" value="BRCT domain"/>
    <property type="match status" value="1"/>
</dbReference>
<feature type="compositionally biased region" description="Basic and acidic residues" evidence="5">
    <location>
        <begin position="270"/>
        <end position="281"/>
    </location>
</feature>
<gene>
    <name evidence="7" type="ORF">KP509_13G073400</name>
</gene>
<comment type="caution">
    <text evidence="7">The sequence shown here is derived from an EMBL/GenBank/DDBJ whole genome shotgun (WGS) entry which is preliminary data.</text>
</comment>
<dbReference type="AlphaFoldDB" id="A0A8T2TK26"/>
<sequence length="636" mass="73101">MAKERKKLKKKEGNAAKYTTRNKALNRLQIKLPEFRRLCILKGIHPREPKKKFEGSHKTYYHVKDINFLAHEPLLETGRALKVYKKKIKKAQAKKNWSLVTRLEANKPSYSLDHLVKERYPSFIDALRDLDDPLTMLHLFATFPAEASYKIPAETVNNCRRLSLEWQAYVARTHCLRKTFISVKGIYYQADVAGQKITWLTPHVLSQVVPNDIDIRVMLTFVEFYETLVGFVNFKLYHSLGLKYPPILDSKLEAEAAELYAVMRDLGKEAHEASEKEKDSNDFNSLSDTDTNHAQEPVNTESRLAESRARLASLQDRLSKMAKPEGNEKLLGVTDDDENMEEDENEDDDTRQCKALFKDLKFFLGREVPRESLLLLIRAFGGVASWAGDNAPFEESDEDITHQIVDRPTQGHIFLSREYVQPQWVYDCVNNRLLLPTIDYLLGRVPPPHLSPFVDNEKEGYVPEYAETLKRLQTAKEGKVLPLPGEEGSKDTEQFLESVVANRTESMEELRKTQKQAILEKTYQEELTKEIAGIPFSGSIQTMDRDEVDGEHVVEKEAYSHPETMDEEPPSAIAKAMMPRKARKLYAAMQIGKQKKQAEIDLLKERKRKSERKQNKKVAPEIEFQHTFESRCKASG</sequence>
<evidence type="ECO:0000313" key="7">
    <source>
        <dbReference type="EMBL" id="KAH7421734.1"/>
    </source>
</evidence>
<dbReference type="CDD" id="cd17709">
    <property type="entry name" value="BRCT_pescadillo_like"/>
    <property type="match status" value="1"/>
</dbReference>